<dbReference type="EMBL" id="JADEXP010000150">
    <property type="protein sequence ID" value="MBE9068229.1"/>
    <property type="molecule type" value="Genomic_DNA"/>
</dbReference>
<protein>
    <submittedName>
        <fullName evidence="2">DUF1499 domain-containing protein</fullName>
    </submittedName>
</protein>
<dbReference type="InterPro" id="IPR010865">
    <property type="entry name" value="DUF1499"/>
</dbReference>
<organism evidence="2 3">
    <name type="scientific">Leptolyngbya cf. ectocarpi LEGE 11479</name>
    <dbReference type="NCBI Taxonomy" id="1828722"/>
    <lineage>
        <taxon>Bacteria</taxon>
        <taxon>Bacillati</taxon>
        <taxon>Cyanobacteriota</taxon>
        <taxon>Cyanophyceae</taxon>
        <taxon>Leptolyngbyales</taxon>
        <taxon>Leptolyngbyaceae</taxon>
        <taxon>Leptolyngbya group</taxon>
        <taxon>Leptolyngbya</taxon>
    </lineage>
</organism>
<reference evidence="2" key="1">
    <citation type="submission" date="2020-10" db="EMBL/GenBank/DDBJ databases">
        <authorList>
            <person name="Castelo-Branco R."/>
            <person name="Eusebio N."/>
            <person name="Adriana R."/>
            <person name="Vieira A."/>
            <person name="Brugerolle De Fraissinette N."/>
            <person name="Rezende De Castro R."/>
            <person name="Schneider M.P."/>
            <person name="Vasconcelos V."/>
            <person name="Leao P.N."/>
        </authorList>
    </citation>
    <scope>NUCLEOTIDE SEQUENCE</scope>
    <source>
        <strain evidence="2">LEGE 11479</strain>
    </source>
</reference>
<evidence type="ECO:0000256" key="1">
    <source>
        <dbReference type="SAM" id="SignalP"/>
    </source>
</evidence>
<gene>
    <name evidence="2" type="ORF">IQ260_16380</name>
</gene>
<accession>A0A929FAJ2</accession>
<proteinExistence type="predicted"/>
<keyword evidence="3" id="KW-1185">Reference proteome</keyword>
<sequence>MQLFRVLLPLLVSVCLSVCLVFTSSPAMAAPVAVLPGLKGVFTGTPPADIGIHDTQLSPCPASPNCVSTSSSDDEHTIAPIEYTTDRDAVRAQLVAVIQNQPRTEIIEQTDDYVRVEFTSRLMGFVDDAEFYFVPDGHTIAMRSAARLGESDLGVNRRRLEQFRLALQSLGA</sequence>
<name>A0A929FAJ2_LEPEC</name>
<dbReference type="PANTHER" id="PTHR34801">
    <property type="entry name" value="EXPRESSED PROTEIN"/>
    <property type="match status" value="1"/>
</dbReference>
<keyword evidence="1" id="KW-0732">Signal</keyword>
<feature type="signal peptide" evidence="1">
    <location>
        <begin position="1"/>
        <end position="29"/>
    </location>
</feature>
<dbReference type="RefSeq" id="WP_193994177.1">
    <property type="nucleotide sequence ID" value="NZ_JADEXP010000150.1"/>
</dbReference>
<evidence type="ECO:0000313" key="3">
    <source>
        <dbReference type="Proteomes" id="UP000615026"/>
    </source>
</evidence>
<evidence type="ECO:0000313" key="2">
    <source>
        <dbReference type="EMBL" id="MBE9068229.1"/>
    </source>
</evidence>
<dbReference type="AlphaFoldDB" id="A0A929FAJ2"/>
<feature type="chain" id="PRO_5037542908" evidence="1">
    <location>
        <begin position="30"/>
        <end position="172"/>
    </location>
</feature>
<dbReference type="PANTHER" id="PTHR34801:SF6">
    <property type="entry name" value="SLL1620 PROTEIN"/>
    <property type="match status" value="1"/>
</dbReference>
<dbReference type="Proteomes" id="UP000615026">
    <property type="component" value="Unassembled WGS sequence"/>
</dbReference>
<comment type="caution">
    <text evidence="2">The sequence shown here is derived from an EMBL/GenBank/DDBJ whole genome shotgun (WGS) entry which is preliminary data.</text>
</comment>
<dbReference type="Pfam" id="PF07386">
    <property type="entry name" value="DUF1499"/>
    <property type="match status" value="1"/>
</dbReference>